<accession>A0ABW3URM3</accession>
<name>A0ABW3URM3_9BACL</name>
<evidence type="ECO:0000313" key="3">
    <source>
        <dbReference type="EMBL" id="MFD1223378.1"/>
    </source>
</evidence>
<evidence type="ECO:0008006" key="5">
    <source>
        <dbReference type="Google" id="ProtNLM"/>
    </source>
</evidence>
<keyword evidence="2" id="KW-0812">Transmembrane</keyword>
<sequence>MTDHRKRGRARAQAKSRHDSMKRMPKPYTFKDSDEYAAEISSTFGPPVQAPVHTRESSKRKMESATDVGAEARGQSRWLGYTALAAAILSMFMFPVTLGTAAIVIGGLSYMRGIRALGVWSVILGLISLAGYFLLLPLYS</sequence>
<dbReference type="RefSeq" id="WP_079910524.1">
    <property type="nucleotide sequence ID" value="NZ_BAABJG010000022.1"/>
</dbReference>
<dbReference type="PANTHER" id="PTHR40040">
    <property type="entry name" value="SMALL HYDROPHOBIC PROTEIN-RELATED"/>
    <property type="match status" value="1"/>
</dbReference>
<keyword evidence="4" id="KW-1185">Reference proteome</keyword>
<comment type="caution">
    <text evidence="3">The sequence shown here is derived from an EMBL/GenBank/DDBJ whole genome shotgun (WGS) entry which is preliminary data.</text>
</comment>
<organism evidence="3 4">
    <name type="scientific">Paenibacillus vulneris</name>
    <dbReference type="NCBI Taxonomy" id="1133364"/>
    <lineage>
        <taxon>Bacteria</taxon>
        <taxon>Bacillati</taxon>
        <taxon>Bacillota</taxon>
        <taxon>Bacilli</taxon>
        <taxon>Bacillales</taxon>
        <taxon>Paenibacillaceae</taxon>
        <taxon>Paenibacillus</taxon>
    </lineage>
</organism>
<dbReference type="EMBL" id="JBHTLU010000034">
    <property type="protein sequence ID" value="MFD1223378.1"/>
    <property type="molecule type" value="Genomic_DNA"/>
</dbReference>
<feature type="compositionally biased region" description="Basic and acidic residues" evidence="1">
    <location>
        <begin position="53"/>
        <end position="64"/>
    </location>
</feature>
<gene>
    <name evidence="3" type="ORF">ACFQ4B_24970</name>
</gene>
<dbReference type="Proteomes" id="UP001597180">
    <property type="component" value="Unassembled WGS sequence"/>
</dbReference>
<feature type="region of interest" description="Disordered" evidence="1">
    <location>
        <begin position="1"/>
        <end position="28"/>
    </location>
</feature>
<feature type="region of interest" description="Disordered" evidence="1">
    <location>
        <begin position="41"/>
        <end position="68"/>
    </location>
</feature>
<feature type="transmembrane region" description="Helical" evidence="2">
    <location>
        <begin position="83"/>
        <end position="111"/>
    </location>
</feature>
<feature type="compositionally biased region" description="Basic residues" evidence="1">
    <location>
        <begin position="1"/>
        <end position="15"/>
    </location>
</feature>
<evidence type="ECO:0000256" key="2">
    <source>
        <dbReference type="SAM" id="Phobius"/>
    </source>
</evidence>
<reference evidence="4" key="1">
    <citation type="journal article" date="2019" name="Int. J. Syst. Evol. Microbiol.">
        <title>The Global Catalogue of Microorganisms (GCM) 10K type strain sequencing project: providing services to taxonomists for standard genome sequencing and annotation.</title>
        <authorList>
            <consortium name="The Broad Institute Genomics Platform"/>
            <consortium name="The Broad Institute Genome Sequencing Center for Infectious Disease"/>
            <person name="Wu L."/>
            <person name="Ma J."/>
        </authorList>
    </citation>
    <scope>NUCLEOTIDE SEQUENCE [LARGE SCALE GENOMIC DNA]</scope>
    <source>
        <strain evidence="4">CCUG 53270</strain>
    </source>
</reference>
<evidence type="ECO:0000313" key="4">
    <source>
        <dbReference type="Proteomes" id="UP001597180"/>
    </source>
</evidence>
<dbReference type="InterPro" id="IPR055338">
    <property type="entry name" value="YqfX-like"/>
</dbReference>
<proteinExistence type="predicted"/>
<keyword evidence="2" id="KW-1133">Transmembrane helix</keyword>
<protein>
    <recommendedName>
        <fullName evidence="5">DUF4190 domain-containing protein</fullName>
    </recommendedName>
</protein>
<feature type="transmembrane region" description="Helical" evidence="2">
    <location>
        <begin position="117"/>
        <end position="139"/>
    </location>
</feature>
<keyword evidence="2" id="KW-0472">Membrane</keyword>
<evidence type="ECO:0000256" key="1">
    <source>
        <dbReference type="SAM" id="MobiDB-lite"/>
    </source>
</evidence>
<dbReference type="PANTHER" id="PTHR40040:SF1">
    <property type="entry name" value="MEMBRANE PROTEIN"/>
    <property type="match status" value="1"/>
</dbReference>